<organism evidence="1 2">
    <name type="scientific">Sinanodonta woodiana</name>
    <name type="common">Chinese pond mussel</name>
    <name type="synonym">Anodonta woodiana</name>
    <dbReference type="NCBI Taxonomy" id="1069815"/>
    <lineage>
        <taxon>Eukaryota</taxon>
        <taxon>Metazoa</taxon>
        <taxon>Spiralia</taxon>
        <taxon>Lophotrochozoa</taxon>
        <taxon>Mollusca</taxon>
        <taxon>Bivalvia</taxon>
        <taxon>Autobranchia</taxon>
        <taxon>Heteroconchia</taxon>
        <taxon>Palaeoheterodonta</taxon>
        <taxon>Unionida</taxon>
        <taxon>Unionoidea</taxon>
        <taxon>Unionidae</taxon>
        <taxon>Unioninae</taxon>
        <taxon>Sinanodonta</taxon>
    </lineage>
</organism>
<dbReference type="SUPFAM" id="SSF54427">
    <property type="entry name" value="NTF2-like"/>
    <property type="match status" value="1"/>
</dbReference>
<comment type="caution">
    <text evidence="1">The sequence shown here is derived from an EMBL/GenBank/DDBJ whole genome shotgun (WGS) entry which is preliminary data.</text>
</comment>
<evidence type="ECO:0008006" key="3">
    <source>
        <dbReference type="Google" id="ProtNLM"/>
    </source>
</evidence>
<dbReference type="EMBL" id="JBJQND010000012">
    <property type="protein sequence ID" value="KAL3859941.1"/>
    <property type="molecule type" value="Genomic_DNA"/>
</dbReference>
<dbReference type="InterPro" id="IPR032710">
    <property type="entry name" value="NTF2-like_dom_sf"/>
</dbReference>
<evidence type="ECO:0000313" key="2">
    <source>
        <dbReference type="Proteomes" id="UP001634394"/>
    </source>
</evidence>
<keyword evidence="2" id="KW-1185">Reference proteome</keyword>
<dbReference type="PANTHER" id="PTHR31723">
    <property type="entry name" value="PATHOGENESIS-RELATED FAMILY PROTEIN"/>
    <property type="match status" value="1"/>
</dbReference>
<dbReference type="InterPro" id="IPR053218">
    <property type="entry name" value="Pathogen-related_defense"/>
</dbReference>
<sequence>MAAEDEYPVRAHMDDENIQWLHGKPDYSKVNLKYIKEKTKNHKAGSLEKLVENLVKTWEMESSHKVREEDWKSVENEVFTISSNGGCPRNLKDNITLGNYNILLADCPLYNAKNESNEASHKLFRSTFLDGFAWELLELFSGPPVVTFTWRHWGNWTGDYRGVKATGEVINMYGSCVVRVNENLKIQSIEVYYDPNPMMAKLTNFKMFE</sequence>
<proteinExistence type="predicted"/>
<dbReference type="Gene3D" id="3.10.450.50">
    <property type="match status" value="1"/>
</dbReference>
<evidence type="ECO:0000313" key="1">
    <source>
        <dbReference type="EMBL" id="KAL3859941.1"/>
    </source>
</evidence>
<accession>A0ABD3VEC6</accession>
<dbReference type="AlphaFoldDB" id="A0ABD3VEC6"/>
<protein>
    <recommendedName>
        <fullName evidence="3">Pathogen-related protein</fullName>
    </recommendedName>
</protein>
<dbReference type="PANTHER" id="PTHR31723:SF10">
    <property type="entry name" value="PATHOGEN-RELATED PROTEIN"/>
    <property type="match status" value="1"/>
</dbReference>
<name>A0ABD3VEC6_SINWO</name>
<dbReference type="Proteomes" id="UP001634394">
    <property type="component" value="Unassembled WGS sequence"/>
</dbReference>
<reference evidence="1 2" key="1">
    <citation type="submission" date="2024-11" db="EMBL/GenBank/DDBJ databases">
        <title>Chromosome-level genome assembly of the freshwater bivalve Anodonta woodiana.</title>
        <authorList>
            <person name="Chen X."/>
        </authorList>
    </citation>
    <scope>NUCLEOTIDE SEQUENCE [LARGE SCALE GENOMIC DNA]</scope>
    <source>
        <strain evidence="1">MN2024</strain>
        <tissue evidence="1">Gills</tissue>
    </source>
</reference>
<gene>
    <name evidence="1" type="ORF">ACJMK2_010120</name>
</gene>